<gene>
    <name evidence="1" type="ORF">COV01_02435</name>
</gene>
<organism evidence="1 2">
    <name type="scientific">Candidatus Taylorbacteria bacterium CG10_big_fil_rev_8_21_14_0_10_41_48</name>
    <dbReference type="NCBI Taxonomy" id="1975024"/>
    <lineage>
        <taxon>Bacteria</taxon>
        <taxon>Candidatus Tayloriibacteriota</taxon>
    </lineage>
</organism>
<evidence type="ECO:0000313" key="2">
    <source>
        <dbReference type="Proteomes" id="UP000228700"/>
    </source>
</evidence>
<protein>
    <submittedName>
        <fullName evidence="1">Uncharacterized protein</fullName>
    </submittedName>
</protein>
<evidence type="ECO:0000313" key="1">
    <source>
        <dbReference type="EMBL" id="PJE74332.1"/>
    </source>
</evidence>
<accession>A0A2M8LCH8</accession>
<dbReference type="AlphaFoldDB" id="A0A2M8LCH8"/>
<dbReference type="Proteomes" id="UP000228700">
    <property type="component" value="Unassembled WGS sequence"/>
</dbReference>
<comment type="caution">
    <text evidence="1">The sequence shown here is derived from an EMBL/GenBank/DDBJ whole genome shotgun (WGS) entry which is preliminary data.</text>
</comment>
<reference evidence="2" key="1">
    <citation type="submission" date="2017-09" db="EMBL/GenBank/DDBJ databases">
        <title>Depth-based differentiation of microbial function through sediment-hosted aquifers and enrichment of novel symbionts in the deep terrestrial subsurface.</title>
        <authorList>
            <person name="Probst A.J."/>
            <person name="Ladd B."/>
            <person name="Jarett J.K."/>
            <person name="Geller-Mcgrath D.E."/>
            <person name="Sieber C.M.K."/>
            <person name="Emerson J.B."/>
            <person name="Anantharaman K."/>
            <person name="Thomas B.C."/>
            <person name="Malmstrom R."/>
            <person name="Stieglmeier M."/>
            <person name="Klingl A."/>
            <person name="Woyke T."/>
            <person name="Ryan C.M."/>
            <person name="Banfield J.F."/>
        </authorList>
    </citation>
    <scope>NUCLEOTIDE SEQUENCE [LARGE SCALE GENOMIC DNA]</scope>
</reference>
<sequence>MNKSEFISEKLLDNHLPLDLWGRDAPSKIETLHESYEQGEIDLVTTNDGKLVVHVTYVTILIRHGGKVLVRKTTRISDNTVYASPSSWSIRGIVHLDESPLVIAAQLISQVIFWGKKGIFEIRFNILEIPFKTPRISQLCPGLWLSDRTYSCTWNIPNAFYKPAGYTINPGKGLVHSYTWNPYWIDSAYLCTAGEVAGCTAGSWYFVIGSGGSNNSGPNIYDSNNVVVTLCKHP</sequence>
<dbReference type="EMBL" id="PFEQ01000009">
    <property type="protein sequence ID" value="PJE74332.1"/>
    <property type="molecule type" value="Genomic_DNA"/>
</dbReference>
<name>A0A2M8LCH8_9BACT</name>
<proteinExistence type="predicted"/>